<keyword evidence="4" id="KW-1185">Reference proteome</keyword>
<name>A0A7W7G1F9_9ACTN</name>
<feature type="transmembrane region" description="Helical" evidence="2">
    <location>
        <begin position="71"/>
        <end position="94"/>
    </location>
</feature>
<dbReference type="RefSeq" id="WP_184951355.1">
    <property type="nucleotide sequence ID" value="NZ_BOMC01000064.1"/>
</dbReference>
<evidence type="ECO:0000256" key="1">
    <source>
        <dbReference type="SAM" id="MobiDB-lite"/>
    </source>
</evidence>
<reference evidence="3 4" key="1">
    <citation type="submission" date="2020-08" db="EMBL/GenBank/DDBJ databases">
        <title>Sequencing the genomes of 1000 actinobacteria strains.</title>
        <authorList>
            <person name="Klenk H.-P."/>
        </authorList>
    </citation>
    <scope>NUCLEOTIDE SEQUENCE [LARGE SCALE GENOMIC DNA]</scope>
    <source>
        <strain evidence="3 4">DSM 45518</strain>
    </source>
</reference>
<accession>A0A7W7G1F9</accession>
<evidence type="ECO:0000313" key="4">
    <source>
        <dbReference type="Proteomes" id="UP000542742"/>
    </source>
</evidence>
<keyword evidence="2" id="KW-0812">Transmembrane</keyword>
<dbReference type="Proteomes" id="UP000542742">
    <property type="component" value="Unassembled WGS sequence"/>
</dbReference>
<organism evidence="3 4">
    <name type="scientific">Paractinoplanes abujensis</name>
    <dbReference type="NCBI Taxonomy" id="882441"/>
    <lineage>
        <taxon>Bacteria</taxon>
        <taxon>Bacillati</taxon>
        <taxon>Actinomycetota</taxon>
        <taxon>Actinomycetes</taxon>
        <taxon>Micromonosporales</taxon>
        <taxon>Micromonosporaceae</taxon>
        <taxon>Paractinoplanes</taxon>
    </lineage>
</organism>
<dbReference type="AlphaFoldDB" id="A0A7W7G1F9"/>
<gene>
    <name evidence="3" type="ORF">BKA14_002810</name>
</gene>
<evidence type="ECO:0000313" key="3">
    <source>
        <dbReference type="EMBL" id="MBB4692662.1"/>
    </source>
</evidence>
<protein>
    <submittedName>
        <fullName evidence="3">Uncharacterized protein</fullName>
    </submittedName>
</protein>
<evidence type="ECO:0000256" key="2">
    <source>
        <dbReference type="SAM" id="Phobius"/>
    </source>
</evidence>
<comment type="caution">
    <text evidence="3">The sequence shown here is derived from an EMBL/GenBank/DDBJ whole genome shotgun (WGS) entry which is preliminary data.</text>
</comment>
<feature type="region of interest" description="Disordered" evidence="1">
    <location>
        <begin position="1"/>
        <end position="67"/>
    </location>
</feature>
<sequence length="302" mass="30601">MDDPVRGDEEDTYPFLSGAAGFAYRGENRPHSPPAPRAADHDEPPTAELPVVPPVRGRPATYGGRKRRPRAAAMGVAGAVLAGVSSVVVAGLAGGGERSPAPPRADGGPVFVSPGPPAFGAGTFELVSDVPELHLTLGRPDAGPIRVSAPPGGGPAPAASVAGDQVRLAAGPGAGRLDVVLDERIAWTIRMNGGVRAATFVLTGGVVREVDLAGGADSVVLALPRSDRVLPIRMSGGVRQWSIRTEGEVPVQVVARFGAGEVRLYGRRERGIGQNTTLTAGAGSGLEVTAAAGFGSLVVSSE</sequence>
<dbReference type="EMBL" id="JACHMF010000001">
    <property type="protein sequence ID" value="MBB4692662.1"/>
    <property type="molecule type" value="Genomic_DNA"/>
</dbReference>
<proteinExistence type="predicted"/>
<keyword evidence="2" id="KW-1133">Transmembrane helix</keyword>
<keyword evidence="2" id="KW-0472">Membrane</keyword>